<dbReference type="InterPro" id="IPR050931">
    <property type="entry name" value="Mito_Protein_Transport_Metaxin"/>
</dbReference>
<name>E4XJB8_OIKDI</name>
<evidence type="ECO:0000313" key="10">
    <source>
        <dbReference type="EMBL" id="CBY10561.1"/>
    </source>
</evidence>
<dbReference type="GO" id="GO:0001401">
    <property type="term" value="C:SAM complex"/>
    <property type="evidence" value="ECO:0007669"/>
    <property type="project" value="InterPro"/>
</dbReference>
<keyword evidence="5" id="KW-0653">Protein transport</keyword>
<comment type="subcellular location">
    <subcellularLocation>
        <location evidence="1">Mitochondrion outer membrane</location>
    </subcellularLocation>
</comment>
<feature type="domain" description="Metaxin glutathione S-transferase" evidence="9">
    <location>
        <begin position="190"/>
        <end position="252"/>
    </location>
</feature>
<organism evidence="10">
    <name type="scientific">Oikopleura dioica</name>
    <name type="common">Tunicate</name>
    <dbReference type="NCBI Taxonomy" id="34765"/>
    <lineage>
        <taxon>Eukaryota</taxon>
        <taxon>Metazoa</taxon>
        <taxon>Chordata</taxon>
        <taxon>Tunicata</taxon>
        <taxon>Appendicularia</taxon>
        <taxon>Copelata</taxon>
        <taxon>Oikopleuridae</taxon>
        <taxon>Oikopleura</taxon>
    </lineage>
</organism>
<evidence type="ECO:0000259" key="8">
    <source>
        <dbReference type="Pfam" id="PF10568"/>
    </source>
</evidence>
<dbReference type="InterPro" id="IPR036282">
    <property type="entry name" value="Glutathione-S-Trfase_C_sf"/>
</dbReference>
<keyword evidence="4" id="KW-1000">Mitochondrion outer membrane</keyword>
<dbReference type="InterPro" id="IPR033468">
    <property type="entry name" value="Metaxin_GST"/>
</dbReference>
<keyword evidence="11" id="KW-1185">Reference proteome</keyword>
<dbReference type="EMBL" id="FN653059">
    <property type="protein sequence ID" value="CBY10561.1"/>
    <property type="molecule type" value="Genomic_DNA"/>
</dbReference>
<evidence type="ECO:0000256" key="3">
    <source>
        <dbReference type="ARBA" id="ARBA00022448"/>
    </source>
</evidence>
<evidence type="ECO:0000259" key="9">
    <source>
        <dbReference type="Pfam" id="PF17171"/>
    </source>
</evidence>
<dbReference type="Gene3D" id="1.20.1050.10">
    <property type="match status" value="1"/>
</dbReference>
<evidence type="ECO:0000256" key="1">
    <source>
        <dbReference type="ARBA" id="ARBA00004294"/>
    </source>
</evidence>
<sequence>MSLDSKTAAKAISGAIDFASLKLKLYVPFQKKQQLLEQSADCIAATTLLKTLGIEFKVEERANTEWMSSNGNVPVLVEGATNRVYFGCKEIQETLKTKEIAHLNSPDDGQLEEKLVNLFDILKRVELYHSWIDPTTLLNVTKKRYTDEIDVYSVFKKFVYKNRRENVLKFLSVHNWHVMSSKDVLREFDNVLSVFSNVLGEKKYLFGERLSEIDCLLFGHLYAMLTTKYMGTFGGDLQQTIAKYQNLIDHTKELDRLSKKL</sequence>
<feature type="domain" description="Mitochondrial outer membrane transport complex Sam37/metaxin N-terminal" evidence="8">
    <location>
        <begin position="42"/>
        <end position="147"/>
    </location>
</feature>
<keyword evidence="7" id="KW-0472">Membrane</keyword>
<dbReference type="Pfam" id="PF10568">
    <property type="entry name" value="Tom37"/>
    <property type="match status" value="1"/>
</dbReference>
<evidence type="ECO:0000256" key="2">
    <source>
        <dbReference type="ARBA" id="ARBA00009170"/>
    </source>
</evidence>
<keyword evidence="6" id="KW-0496">Mitochondrion</keyword>
<dbReference type="AlphaFoldDB" id="E4XJB8"/>
<protein>
    <recommendedName>
        <fullName evidence="12">GST C-terminal domain-containing protein</fullName>
    </recommendedName>
</protein>
<evidence type="ECO:0000256" key="6">
    <source>
        <dbReference type="ARBA" id="ARBA00023128"/>
    </source>
</evidence>
<dbReference type="Proteomes" id="UP000001307">
    <property type="component" value="Unassembled WGS sequence"/>
</dbReference>
<reference evidence="10" key="1">
    <citation type="journal article" date="2010" name="Science">
        <title>Plasticity of animal genome architecture unmasked by rapid evolution of a pelagic tunicate.</title>
        <authorList>
            <person name="Denoeud F."/>
            <person name="Henriet S."/>
            <person name="Mungpakdee S."/>
            <person name="Aury J.M."/>
            <person name="Da Silva C."/>
            <person name="Brinkmann H."/>
            <person name="Mikhaleva J."/>
            <person name="Olsen L.C."/>
            <person name="Jubin C."/>
            <person name="Canestro C."/>
            <person name="Bouquet J.M."/>
            <person name="Danks G."/>
            <person name="Poulain J."/>
            <person name="Campsteijn C."/>
            <person name="Adamski M."/>
            <person name="Cross I."/>
            <person name="Yadetie F."/>
            <person name="Muffato M."/>
            <person name="Louis A."/>
            <person name="Butcher S."/>
            <person name="Tsagkogeorga G."/>
            <person name="Konrad A."/>
            <person name="Singh S."/>
            <person name="Jensen M.F."/>
            <person name="Cong E.H."/>
            <person name="Eikeseth-Otteraa H."/>
            <person name="Noel B."/>
            <person name="Anthouard V."/>
            <person name="Porcel B.M."/>
            <person name="Kachouri-Lafond R."/>
            <person name="Nishino A."/>
            <person name="Ugolini M."/>
            <person name="Chourrout P."/>
            <person name="Nishida H."/>
            <person name="Aasland R."/>
            <person name="Huzurbazar S."/>
            <person name="Westhof E."/>
            <person name="Delsuc F."/>
            <person name="Lehrach H."/>
            <person name="Reinhardt R."/>
            <person name="Weissenbach J."/>
            <person name="Roy S.W."/>
            <person name="Artiguenave F."/>
            <person name="Postlethwait J.H."/>
            <person name="Manak J.R."/>
            <person name="Thompson E.M."/>
            <person name="Jaillon O."/>
            <person name="Du Pasquier L."/>
            <person name="Boudinot P."/>
            <person name="Liberles D.A."/>
            <person name="Volff J.N."/>
            <person name="Philippe H."/>
            <person name="Lenhard B."/>
            <person name="Roest Crollius H."/>
            <person name="Wincker P."/>
            <person name="Chourrout D."/>
        </authorList>
    </citation>
    <scope>NUCLEOTIDE SEQUENCE [LARGE SCALE GENOMIC DNA]</scope>
</reference>
<proteinExistence type="inferred from homology"/>
<dbReference type="InParanoid" id="E4XJB8"/>
<dbReference type="GO" id="GO:0007005">
    <property type="term" value="P:mitochondrion organization"/>
    <property type="evidence" value="ECO:0007669"/>
    <property type="project" value="TreeGrafter"/>
</dbReference>
<gene>
    <name evidence="10" type="ORF">GSOID_T00012708001</name>
</gene>
<accession>E4XJB8</accession>
<evidence type="ECO:0000256" key="7">
    <source>
        <dbReference type="ARBA" id="ARBA00023136"/>
    </source>
</evidence>
<dbReference type="SUPFAM" id="SSF47616">
    <property type="entry name" value="GST C-terminal domain-like"/>
    <property type="match status" value="1"/>
</dbReference>
<evidence type="ECO:0000256" key="4">
    <source>
        <dbReference type="ARBA" id="ARBA00022787"/>
    </source>
</evidence>
<keyword evidence="3" id="KW-0813">Transport</keyword>
<dbReference type="GO" id="GO:0015031">
    <property type="term" value="P:protein transport"/>
    <property type="evidence" value="ECO:0007669"/>
    <property type="project" value="UniProtKB-KW"/>
</dbReference>
<evidence type="ECO:0000313" key="11">
    <source>
        <dbReference type="Proteomes" id="UP000001307"/>
    </source>
</evidence>
<dbReference type="OrthoDB" id="198787at2759"/>
<dbReference type="InterPro" id="IPR019564">
    <property type="entry name" value="Sam37/metaxin_N"/>
</dbReference>
<dbReference type="Pfam" id="PF17171">
    <property type="entry name" value="GST_C_6"/>
    <property type="match status" value="1"/>
</dbReference>
<dbReference type="PANTHER" id="PTHR12289:SF38">
    <property type="entry name" value="METAXIN-2"/>
    <property type="match status" value="1"/>
</dbReference>
<evidence type="ECO:0008006" key="12">
    <source>
        <dbReference type="Google" id="ProtNLM"/>
    </source>
</evidence>
<comment type="similarity">
    <text evidence="2">Belongs to the metaxin family.</text>
</comment>
<dbReference type="PANTHER" id="PTHR12289">
    <property type="entry name" value="METAXIN RELATED"/>
    <property type="match status" value="1"/>
</dbReference>
<evidence type="ECO:0000256" key="5">
    <source>
        <dbReference type="ARBA" id="ARBA00022927"/>
    </source>
</evidence>